<evidence type="ECO:0000256" key="1">
    <source>
        <dbReference type="SAM" id="Coils"/>
    </source>
</evidence>
<accession>A0A318ZXY3</accession>
<feature type="compositionally biased region" description="Low complexity" evidence="2">
    <location>
        <begin position="99"/>
        <end position="117"/>
    </location>
</feature>
<sequence length="782" mass="86928">MVVETRQQSGRKRRVGSVSGPEPQLSACHRATRQTSNGSKTPRQSRKKVRFSDPGPQLHNGSDYGTGLTPAMLRTSFEERADIDPLNSSPSRRARRRSTPLPRARSQSSSPAASQSAKSEVVVQFTPLRQLLDSRTQRRIRRVGLSDEINQLEREKRDVARFERTVQSLLRERDLLKQELESAKRTEGSSEAASLESLDERARALPHSLAEHLESEDRRLRNELCFARDDQVDTVSVANTESDTIIINESALGDETMLMSTSPDPRSLKGKSQCFSSHDYRLLRSGSPNADADTQVSLAGHDSDAEMSGLYADLEAARREKRALFEACRFRIGSFSGTALEPHLHRASPPPDFVDHLIPSLNQTLGRASDATESLNSIKEELSGLGFPGGHTEEIVSEMRDQFRSARLRLERALPGETPNIGLNDGCATLSALVKRVEVLIRDLGDEQARASGSGDRERVLRGQFDILLARYEDASKKITDLEESIASSASDMLHTRMRMRELEKEGEKQAVGIDRLNTALGRYREEIKGLETLVTELESDKARNSEIHSQQVSKLQSQVTEQESARCAAETKVAECQARIRALEGTVEQNRTRSCELTAKVEELESARQKAIEDLKQEAAEQLQRCDKEVGSLNVVVAELNTSLAEAKSEIDRLRQSNVGLEHQLQLEMEARDNLLETWAAEQARAFTFMKDTVSNERRKAKVRAANWELQSDELHSESTTLGSEPITPVSITKYVDVEVGRGKHRKRLDSGIGILTDEPDGVVDGVADMQVLLPSDPADL</sequence>
<dbReference type="EMBL" id="KZ821220">
    <property type="protein sequence ID" value="PYH49040.1"/>
    <property type="molecule type" value="Genomic_DNA"/>
</dbReference>
<feature type="coiled-coil region" evidence="1">
    <location>
        <begin position="602"/>
        <end position="665"/>
    </location>
</feature>
<dbReference type="GeneID" id="37077882"/>
<feature type="coiled-coil region" evidence="1">
    <location>
        <begin position="145"/>
        <end position="186"/>
    </location>
</feature>
<dbReference type="AlphaFoldDB" id="A0A318ZXY3"/>
<keyword evidence="1" id="KW-0175">Coiled coil</keyword>
<dbReference type="RefSeq" id="XP_025435022.1">
    <property type="nucleotide sequence ID" value="XM_025576653.1"/>
</dbReference>
<dbReference type="OrthoDB" id="3532430at2759"/>
<proteinExistence type="predicted"/>
<evidence type="ECO:0000313" key="3">
    <source>
        <dbReference type="EMBL" id="PYH49040.1"/>
    </source>
</evidence>
<dbReference type="Gene3D" id="1.10.287.1490">
    <property type="match status" value="1"/>
</dbReference>
<evidence type="ECO:0000313" key="4">
    <source>
        <dbReference type="Proteomes" id="UP000248349"/>
    </source>
</evidence>
<organism evidence="3 4">
    <name type="scientific">Aspergillus saccharolyticus JOP 1030-1</name>
    <dbReference type="NCBI Taxonomy" id="1450539"/>
    <lineage>
        <taxon>Eukaryota</taxon>
        <taxon>Fungi</taxon>
        <taxon>Dikarya</taxon>
        <taxon>Ascomycota</taxon>
        <taxon>Pezizomycotina</taxon>
        <taxon>Eurotiomycetes</taxon>
        <taxon>Eurotiomycetidae</taxon>
        <taxon>Eurotiales</taxon>
        <taxon>Aspergillaceae</taxon>
        <taxon>Aspergillus</taxon>
        <taxon>Aspergillus subgen. Circumdati</taxon>
    </lineage>
</organism>
<reference evidence="3 4" key="1">
    <citation type="submission" date="2016-12" db="EMBL/GenBank/DDBJ databases">
        <title>The genomes of Aspergillus section Nigri reveals drivers in fungal speciation.</title>
        <authorList>
            <consortium name="DOE Joint Genome Institute"/>
            <person name="Vesth T.C."/>
            <person name="Nybo J."/>
            <person name="Theobald S."/>
            <person name="Brandl J."/>
            <person name="Frisvad J.C."/>
            <person name="Nielsen K.F."/>
            <person name="Lyhne E.K."/>
            <person name="Kogle M.E."/>
            <person name="Kuo A."/>
            <person name="Riley R."/>
            <person name="Clum A."/>
            <person name="Nolan M."/>
            <person name="Lipzen A."/>
            <person name="Salamov A."/>
            <person name="Henrissat B."/>
            <person name="Wiebenga A."/>
            <person name="De Vries R.P."/>
            <person name="Grigoriev I.V."/>
            <person name="Mortensen U.H."/>
            <person name="Andersen M.R."/>
            <person name="Baker S.E."/>
        </authorList>
    </citation>
    <scope>NUCLEOTIDE SEQUENCE [LARGE SCALE GENOMIC DNA]</scope>
    <source>
        <strain evidence="3 4">JOP 1030-1</strain>
    </source>
</reference>
<evidence type="ECO:0000256" key="2">
    <source>
        <dbReference type="SAM" id="MobiDB-lite"/>
    </source>
</evidence>
<keyword evidence="4" id="KW-1185">Reference proteome</keyword>
<name>A0A318ZXY3_9EURO</name>
<feature type="region of interest" description="Disordered" evidence="2">
    <location>
        <begin position="1"/>
        <end position="120"/>
    </location>
</feature>
<protein>
    <submittedName>
        <fullName evidence="3">Uncharacterized protein</fullName>
    </submittedName>
</protein>
<dbReference type="Proteomes" id="UP000248349">
    <property type="component" value="Unassembled WGS sequence"/>
</dbReference>
<feature type="compositionally biased region" description="Polar residues" evidence="2">
    <location>
        <begin position="33"/>
        <end position="42"/>
    </location>
</feature>
<gene>
    <name evidence="3" type="ORF">BP01DRAFT_371221</name>
</gene>
<feature type="coiled-coil region" evidence="1">
    <location>
        <begin position="514"/>
        <end position="541"/>
    </location>
</feature>
<dbReference type="STRING" id="1450539.A0A318ZXY3"/>